<dbReference type="InterPro" id="IPR051881">
    <property type="entry name" value="Copper_transport_ATOX1-like"/>
</dbReference>
<dbReference type="SUPFAM" id="SSF55008">
    <property type="entry name" value="HMA, heavy metal-associated domain"/>
    <property type="match status" value="1"/>
</dbReference>
<dbReference type="PANTHER" id="PTHR46365">
    <property type="entry name" value="COPPER TRANSPORT PROTEIN ATOX1"/>
    <property type="match status" value="1"/>
</dbReference>
<comment type="similarity">
    <text evidence="7">Belongs to the ATX1 family.</text>
</comment>
<dbReference type="CDD" id="cd00371">
    <property type="entry name" value="HMA"/>
    <property type="match status" value="1"/>
</dbReference>
<evidence type="ECO:0000256" key="6">
    <source>
        <dbReference type="ARBA" id="ARBA00023186"/>
    </source>
</evidence>
<gene>
    <name evidence="9" type="ORF">AA0113_g12486</name>
</gene>
<dbReference type="GO" id="GO:0006825">
    <property type="term" value="P:copper ion transport"/>
    <property type="evidence" value="ECO:0007669"/>
    <property type="project" value="UniProtKB-KW"/>
</dbReference>
<accession>A0A4Q4PWU9</accession>
<keyword evidence="3" id="KW-0187">Copper transport</keyword>
<dbReference type="EMBL" id="PEJP01000101">
    <property type="protein sequence ID" value="RYO26435.1"/>
    <property type="molecule type" value="Genomic_DNA"/>
</dbReference>
<evidence type="ECO:0000256" key="4">
    <source>
        <dbReference type="ARBA" id="ARBA00023008"/>
    </source>
</evidence>
<evidence type="ECO:0000313" key="10">
    <source>
        <dbReference type="Proteomes" id="UP000293823"/>
    </source>
</evidence>
<dbReference type="Gene3D" id="3.30.70.100">
    <property type="match status" value="1"/>
</dbReference>
<proteinExistence type="inferred from homology"/>
<keyword evidence="4" id="KW-0186">Copper</keyword>
<keyword evidence="2" id="KW-0479">Metal-binding</keyword>
<evidence type="ECO:0000256" key="2">
    <source>
        <dbReference type="ARBA" id="ARBA00022723"/>
    </source>
</evidence>
<dbReference type="GO" id="GO:0016531">
    <property type="term" value="F:copper chaperone activity"/>
    <property type="evidence" value="ECO:0007669"/>
    <property type="project" value="TreeGrafter"/>
</dbReference>
<organism evidence="9 10">
    <name type="scientific">Alternaria arborescens</name>
    <dbReference type="NCBI Taxonomy" id="156630"/>
    <lineage>
        <taxon>Eukaryota</taxon>
        <taxon>Fungi</taxon>
        <taxon>Dikarya</taxon>
        <taxon>Ascomycota</taxon>
        <taxon>Pezizomycotina</taxon>
        <taxon>Dothideomycetes</taxon>
        <taxon>Pleosporomycetidae</taxon>
        <taxon>Pleosporales</taxon>
        <taxon>Pleosporineae</taxon>
        <taxon>Pleosporaceae</taxon>
        <taxon>Alternaria</taxon>
        <taxon>Alternaria sect. Alternaria</taxon>
    </lineage>
</organism>
<keyword evidence="5" id="KW-0406">Ion transport</keyword>
<reference evidence="10" key="1">
    <citation type="journal article" date="2019" name="bioRxiv">
        <title>Genomics, evolutionary history and diagnostics of the Alternaria alternata species group including apple and Asian pear pathotypes.</title>
        <authorList>
            <person name="Armitage A.D."/>
            <person name="Cockerton H.M."/>
            <person name="Sreenivasaprasad S."/>
            <person name="Woodhall J.W."/>
            <person name="Lane C.R."/>
            <person name="Harrison R.J."/>
            <person name="Clarkson J.P."/>
        </authorList>
    </citation>
    <scope>NUCLEOTIDE SEQUENCE [LARGE SCALE GENOMIC DNA]</scope>
    <source>
        <strain evidence="10">RGR 97.0016</strain>
    </source>
</reference>
<sequence>MSNIYEFNVKMGCGGCASTVKAALNKVQGVQAVDTSVDHQAVTVTTDDSVTFEQIQDAIKGSGKEVKGSKRGKTVSSSA</sequence>
<dbReference type="Pfam" id="PF00403">
    <property type="entry name" value="HMA"/>
    <property type="match status" value="1"/>
</dbReference>
<keyword evidence="10" id="KW-1185">Reference proteome</keyword>
<name>A0A4Q4PWU9_9PLEO</name>
<evidence type="ECO:0000256" key="5">
    <source>
        <dbReference type="ARBA" id="ARBA00023065"/>
    </source>
</evidence>
<dbReference type="GO" id="GO:0005829">
    <property type="term" value="C:cytosol"/>
    <property type="evidence" value="ECO:0007669"/>
    <property type="project" value="TreeGrafter"/>
</dbReference>
<feature type="domain" description="HMA" evidence="8">
    <location>
        <begin position="2"/>
        <end position="67"/>
    </location>
</feature>
<dbReference type="PROSITE" id="PS50846">
    <property type="entry name" value="HMA_2"/>
    <property type="match status" value="1"/>
</dbReference>
<keyword evidence="6" id="KW-0143">Chaperone</keyword>
<evidence type="ECO:0000256" key="7">
    <source>
        <dbReference type="ARBA" id="ARBA00038171"/>
    </source>
</evidence>
<comment type="caution">
    <text evidence="9">The sequence shown here is derived from an EMBL/GenBank/DDBJ whole genome shotgun (WGS) entry which is preliminary data.</text>
</comment>
<dbReference type="Proteomes" id="UP000293823">
    <property type="component" value="Unassembled WGS sequence"/>
</dbReference>
<dbReference type="OrthoDB" id="689350at2759"/>
<evidence type="ECO:0000256" key="1">
    <source>
        <dbReference type="ARBA" id="ARBA00022448"/>
    </source>
</evidence>
<evidence type="ECO:0000259" key="8">
    <source>
        <dbReference type="PROSITE" id="PS50846"/>
    </source>
</evidence>
<dbReference type="AlphaFoldDB" id="A0A4Q4PWU9"/>
<dbReference type="GO" id="GO:0046872">
    <property type="term" value="F:metal ion binding"/>
    <property type="evidence" value="ECO:0007669"/>
    <property type="project" value="UniProtKB-KW"/>
</dbReference>
<evidence type="ECO:0000256" key="3">
    <source>
        <dbReference type="ARBA" id="ARBA00022796"/>
    </source>
</evidence>
<evidence type="ECO:0000313" key="9">
    <source>
        <dbReference type="EMBL" id="RYO26435.1"/>
    </source>
</evidence>
<keyword evidence="1" id="KW-0813">Transport</keyword>
<dbReference type="InterPro" id="IPR006121">
    <property type="entry name" value="HMA_dom"/>
</dbReference>
<dbReference type="PANTHER" id="PTHR46365:SF1">
    <property type="entry name" value="COPPER TRANSPORT PROTEIN ATOX1"/>
    <property type="match status" value="1"/>
</dbReference>
<protein>
    <recommendedName>
        <fullName evidence="8">HMA domain-containing protein</fullName>
    </recommendedName>
</protein>
<dbReference type="InterPro" id="IPR036163">
    <property type="entry name" value="HMA_dom_sf"/>
</dbReference>